<dbReference type="EMBL" id="CAJNNV010025110">
    <property type="protein sequence ID" value="CAE8612357.1"/>
    <property type="molecule type" value="Genomic_DNA"/>
</dbReference>
<accession>A0A813FCZ3</accession>
<gene>
    <name evidence="10" type="ORF">PGLA1383_LOCUS30149</name>
</gene>
<keyword evidence="11" id="KW-1185">Reference proteome</keyword>
<feature type="compositionally biased region" description="Low complexity" evidence="8">
    <location>
        <begin position="739"/>
        <end position="751"/>
    </location>
</feature>
<evidence type="ECO:0000313" key="11">
    <source>
        <dbReference type="Proteomes" id="UP000654075"/>
    </source>
</evidence>
<feature type="region of interest" description="Disordered" evidence="8">
    <location>
        <begin position="703"/>
        <end position="723"/>
    </location>
</feature>
<name>A0A813FCZ3_POLGL</name>
<feature type="region of interest" description="Disordered" evidence="8">
    <location>
        <begin position="623"/>
        <end position="688"/>
    </location>
</feature>
<proteinExistence type="predicted"/>
<evidence type="ECO:0000256" key="1">
    <source>
        <dbReference type="ARBA" id="ARBA00004651"/>
    </source>
</evidence>
<dbReference type="Proteomes" id="UP000654075">
    <property type="component" value="Unassembled WGS sequence"/>
</dbReference>
<comment type="subcellular location">
    <subcellularLocation>
        <location evidence="1">Cell membrane</location>
        <topology evidence="1">Multi-pass membrane protein</topology>
    </subcellularLocation>
</comment>
<evidence type="ECO:0000256" key="2">
    <source>
        <dbReference type="ARBA" id="ARBA00022448"/>
    </source>
</evidence>
<keyword evidence="6" id="KW-0406">Ion transport</keyword>
<dbReference type="PANTHER" id="PTHR33281:SF19">
    <property type="entry name" value="VOLTAGE-DEPENDENT ANION CHANNEL-FORMING PROTEIN YNEE"/>
    <property type="match status" value="1"/>
</dbReference>
<evidence type="ECO:0000256" key="4">
    <source>
        <dbReference type="ARBA" id="ARBA00022692"/>
    </source>
</evidence>
<dbReference type="OrthoDB" id="410058at2759"/>
<feature type="compositionally biased region" description="Low complexity" evidence="8">
    <location>
        <begin position="635"/>
        <end position="677"/>
    </location>
</feature>
<reference evidence="10" key="1">
    <citation type="submission" date="2021-02" db="EMBL/GenBank/DDBJ databases">
        <authorList>
            <person name="Dougan E. K."/>
            <person name="Rhodes N."/>
            <person name="Thang M."/>
            <person name="Chan C."/>
        </authorList>
    </citation>
    <scope>NUCLEOTIDE SEQUENCE</scope>
</reference>
<keyword evidence="3" id="KW-1003">Cell membrane</keyword>
<evidence type="ECO:0000256" key="6">
    <source>
        <dbReference type="ARBA" id="ARBA00023065"/>
    </source>
</evidence>
<dbReference type="Pfam" id="PF25539">
    <property type="entry name" value="Bestrophin_2"/>
    <property type="match status" value="2"/>
</dbReference>
<keyword evidence="2" id="KW-0813">Transport</keyword>
<feature type="transmembrane region" description="Helical" evidence="9">
    <location>
        <begin position="54"/>
        <end position="72"/>
    </location>
</feature>
<keyword evidence="7 9" id="KW-0472">Membrane</keyword>
<sequence>MIRFRRDSLFLCFAWWGGILPHLFYPAGIYLAFLSLTHLWSRVVFDIVLHAESSAVHSIGGFVMFLLVFRLNQCRLRYQEGKARTSKVFATLEYMVHAFCSGVKGGGDLSFELQEKHSETIDETARQQMSDLAVVAKVNCIRLSLALAISLVMHCWLTDAASSAFGEVDSEMLSQIIFLATRLESLLYQEEIELLANSLSITREPASASQTGSEPLAVMLLRWLRLDSCPTQDSSEPSLFRVEVNRYRLSHHLLDTQLFGEEDGSPRTIIPLPKVLLNLLLDACLQPASKKWGFPERMMNIFVNGIGTINYQIEEMTQLVCGPVPLSYVQLCRLLLFAYSIVVPLSQDTSQGITDNIVMPLFAFTTLYGIEVLSCMMENPLGDDELDLNLMSMIHSLEIVSQHAFDLSECGRRQARLALRRPLVDFAMQTQPSDLVRMGAETRDPIIFERFFSWKPMPSLVLEKIFRSHGHASVVHKAMLGGQGTDGLRLLLRKVLPRGASSILGLDSGLPGSFHPLGSNENSSDLLDASSDLIRDPRAWCHYLVLNRKANDCAKPAVSTRETNPINSAWTWSKQTQHELRGQPASTIFNADSERAGNDSPVAAAPCGSRCVGRKAAMPPISEDLEDSRSHNGVQQTHQQHQQHSQQQDQPPSQQQSQQQHPQHQQHQQHQKQQPIQTVEQKQQDKPLQHHFATASLQQLLPSSLPTPQLSPPPNSARSRLLSKAQSLAPVPALENSAGPLLTLTGSGTTPDASVSSILAHTPPACQHGQT</sequence>
<evidence type="ECO:0000256" key="7">
    <source>
        <dbReference type="ARBA" id="ARBA00023136"/>
    </source>
</evidence>
<dbReference type="GO" id="GO:0005254">
    <property type="term" value="F:chloride channel activity"/>
    <property type="evidence" value="ECO:0007669"/>
    <property type="project" value="InterPro"/>
</dbReference>
<evidence type="ECO:0000256" key="9">
    <source>
        <dbReference type="SAM" id="Phobius"/>
    </source>
</evidence>
<evidence type="ECO:0000256" key="5">
    <source>
        <dbReference type="ARBA" id="ARBA00022989"/>
    </source>
</evidence>
<organism evidence="10 11">
    <name type="scientific">Polarella glacialis</name>
    <name type="common">Dinoflagellate</name>
    <dbReference type="NCBI Taxonomy" id="89957"/>
    <lineage>
        <taxon>Eukaryota</taxon>
        <taxon>Sar</taxon>
        <taxon>Alveolata</taxon>
        <taxon>Dinophyceae</taxon>
        <taxon>Suessiales</taxon>
        <taxon>Suessiaceae</taxon>
        <taxon>Polarella</taxon>
    </lineage>
</organism>
<feature type="transmembrane region" description="Helical" evidence="9">
    <location>
        <begin position="12"/>
        <end position="34"/>
    </location>
</feature>
<dbReference type="GO" id="GO:0005886">
    <property type="term" value="C:plasma membrane"/>
    <property type="evidence" value="ECO:0007669"/>
    <property type="project" value="UniProtKB-SubCell"/>
</dbReference>
<dbReference type="AlphaFoldDB" id="A0A813FCZ3"/>
<dbReference type="InterPro" id="IPR044669">
    <property type="entry name" value="YneE/VCCN1/2-like"/>
</dbReference>
<keyword evidence="5 9" id="KW-1133">Transmembrane helix</keyword>
<evidence type="ECO:0000313" key="10">
    <source>
        <dbReference type="EMBL" id="CAE8612357.1"/>
    </source>
</evidence>
<keyword evidence="4 9" id="KW-0812">Transmembrane</keyword>
<feature type="region of interest" description="Disordered" evidence="8">
    <location>
        <begin position="737"/>
        <end position="771"/>
    </location>
</feature>
<comment type="caution">
    <text evidence="10">The sequence shown here is derived from an EMBL/GenBank/DDBJ whole genome shotgun (WGS) entry which is preliminary data.</text>
</comment>
<evidence type="ECO:0000256" key="3">
    <source>
        <dbReference type="ARBA" id="ARBA00022475"/>
    </source>
</evidence>
<evidence type="ECO:0000256" key="8">
    <source>
        <dbReference type="SAM" id="MobiDB-lite"/>
    </source>
</evidence>
<protein>
    <submittedName>
        <fullName evidence="10">Uncharacterized protein</fullName>
    </submittedName>
</protein>
<dbReference type="PANTHER" id="PTHR33281">
    <property type="entry name" value="UPF0187 PROTEIN YNEE"/>
    <property type="match status" value="1"/>
</dbReference>